<feature type="compositionally biased region" description="Polar residues" evidence="8">
    <location>
        <begin position="634"/>
        <end position="653"/>
    </location>
</feature>
<feature type="compositionally biased region" description="Low complexity" evidence="8">
    <location>
        <begin position="417"/>
        <end position="434"/>
    </location>
</feature>
<feature type="binding site" evidence="7">
    <location>
        <position position="27"/>
    </location>
    <ligand>
        <name>ATP</name>
        <dbReference type="ChEBI" id="CHEBI:30616"/>
    </ligand>
</feature>
<dbReference type="Gene3D" id="3.30.200.20">
    <property type="entry name" value="Phosphorylase Kinase, domain 1"/>
    <property type="match status" value="1"/>
</dbReference>
<name>A0A1M4E338_9ACTN</name>
<feature type="compositionally biased region" description="Pro residues" evidence="8">
    <location>
        <begin position="573"/>
        <end position="593"/>
    </location>
</feature>
<dbReference type="EC" id="2.7.11.1" evidence="1"/>
<evidence type="ECO:0000256" key="4">
    <source>
        <dbReference type="ARBA" id="ARBA00022741"/>
    </source>
</evidence>
<feature type="compositionally biased region" description="Pro residues" evidence="8">
    <location>
        <begin position="435"/>
        <end position="448"/>
    </location>
</feature>
<dbReference type="PANTHER" id="PTHR43289">
    <property type="entry name" value="MITOGEN-ACTIVATED PROTEIN KINASE KINASE KINASE 20-RELATED"/>
    <property type="match status" value="1"/>
</dbReference>
<feature type="region of interest" description="Disordered" evidence="8">
    <location>
        <begin position="394"/>
        <end position="452"/>
    </location>
</feature>
<protein>
    <recommendedName>
        <fullName evidence="1">non-specific serine/threonine protein kinase</fullName>
        <ecNumber evidence="1">2.7.11.1</ecNumber>
    </recommendedName>
</protein>
<keyword evidence="2 10" id="KW-0723">Serine/threonine-protein kinase</keyword>
<evidence type="ECO:0000256" key="7">
    <source>
        <dbReference type="PROSITE-ProRule" id="PRU10141"/>
    </source>
</evidence>
<dbReference type="AlphaFoldDB" id="A0A1M4E338"/>
<keyword evidence="3" id="KW-0808">Transferase</keyword>
<dbReference type="InterPro" id="IPR008266">
    <property type="entry name" value="Tyr_kinase_AS"/>
</dbReference>
<feature type="region of interest" description="Disordered" evidence="8">
    <location>
        <begin position="494"/>
        <end position="530"/>
    </location>
</feature>
<dbReference type="PANTHER" id="PTHR43289:SF6">
    <property type="entry name" value="SERINE_THREONINE-PROTEIN KINASE NEKL-3"/>
    <property type="match status" value="1"/>
</dbReference>
<evidence type="ECO:0000256" key="2">
    <source>
        <dbReference type="ARBA" id="ARBA00022527"/>
    </source>
</evidence>
<feature type="region of interest" description="Disordered" evidence="8">
    <location>
        <begin position="547"/>
        <end position="687"/>
    </location>
</feature>
<evidence type="ECO:0000256" key="3">
    <source>
        <dbReference type="ARBA" id="ARBA00022679"/>
    </source>
</evidence>
<evidence type="ECO:0000259" key="9">
    <source>
        <dbReference type="PROSITE" id="PS50011"/>
    </source>
</evidence>
<feature type="compositionally biased region" description="Low complexity" evidence="8">
    <location>
        <begin position="670"/>
        <end position="679"/>
    </location>
</feature>
<evidence type="ECO:0000256" key="5">
    <source>
        <dbReference type="ARBA" id="ARBA00022777"/>
    </source>
</evidence>
<keyword evidence="6 7" id="KW-0067">ATP-binding</keyword>
<evidence type="ECO:0000256" key="8">
    <source>
        <dbReference type="SAM" id="MobiDB-lite"/>
    </source>
</evidence>
<dbReference type="Pfam" id="PF00069">
    <property type="entry name" value="Pkinase"/>
    <property type="match status" value="1"/>
</dbReference>
<dbReference type="PROSITE" id="PS00107">
    <property type="entry name" value="PROTEIN_KINASE_ATP"/>
    <property type="match status" value="1"/>
</dbReference>
<evidence type="ECO:0000256" key="1">
    <source>
        <dbReference type="ARBA" id="ARBA00012513"/>
    </source>
</evidence>
<proteinExistence type="predicted"/>
<reference evidence="10" key="1">
    <citation type="submission" date="2016-04" db="EMBL/GenBank/DDBJ databases">
        <authorList>
            <person name="Evans L.H."/>
            <person name="Alamgir A."/>
            <person name="Owens N."/>
            <person name="Weber N.D."/>
            <person name="Virtaneva K."/>
            <person name="Barbian K."/>
            <person name="Babar A."/>
            <person name="Rosenke K."/>
        </authorList>
    </citation>
    <scope>NUCLEOTIDE SEQUENCE</scope>
    <source>
        <strain evidence="10">Nono1</strain>
    </source>
</reference>
<feature type="domain" description="Protein kinase" evidence="9">
    <location>
        <begin position="1"/>
        <end position="313"/>
    </location>
</feature>
<organism evidence="10">
    <name type="scientific">Nonomuraea gerenzanensis</name>
    <dbReference type="NCBI Taxonomy" id="93944"/>
    <lineage>
        <taxon>Bacteria</taxon>
        <taxon>Bacillati</taxon>
        <taxon>Actinomycetota</taxon>
        <taxon>Actinomycetes</taxon>
        <taxon>Streptosporangiales</taxon>
        <taxon>Streptosporangiaceae</taxon>
        <taxon>Nonomuraea</taxon>
    </lineage>
</organism>
<dbReference type="PROSITE" id="PS00109">
    <property type="entry name" value="PROTEIN_KINASE_TYR"/>
    <property type="match status" value="1"/>
</dbReference>
<dbReference type="GO" id="GO:0005524">
    <property type="term" value="F:ATP binding"/>
    <property type="evidence" value="ECO:0007669"/>
    <property type="project" value="UniProtKB-UniRule"/>
</dbReference>
<dbReference type="GO" id="GO:0004674">
    <property type="term" value="F:protein serine/threonine kinase activity"/>
    <property type="evidence" value="ECO:0007669"/>
    <property type="project" value="UniProtKB-KW"/>
</dbReference>
<sequence>MRQLGAGRTGRVFLATYQSTGAYVAIKYLNATLRRDTEFMDRFRSDTPHLVELDDPGVVRLHEYVETPTRAAVVMELVDGVSLRTLLAEHGHVTPEAALAILKSTLLALAAAHERGVSHRDVTPGNILVQADGTAKLGDFGVVVHAEEPGVPAGTPAYMAPELWTQGRAGPLADLYAAACVLFEAVRGRPPYVARRGGGGDTPDGTLATGGDGTLDATRPIGEGGAPEVAHQVHRGRTSDVAHQVHGGGTSDVARQVGGEAASDVPALRAMHVAEPLPLEVAPDALRDLLRRGLAKDPSDRYASARQFAAELEEDATTGYGPDWEKRGRRHLAELATLLALRFPLARTDNRTSVAAGLRERVPRLPPQLWVAGATVAAALIAILLSGGHLPSGPGTILIPPPQAGTEAQTEPPATPSRPATSTPPTSAPTTRATTPPPGTAAPPPPTPQGGTSVALPTVLAAGITGWNGTTGTVSVSADGTGPVRLLISYTRRDGDGGAARTVREESRTLRGQTSYSVAVSHPPGEPECGERAHLGLLVMTEPAASNGPQVSEATMNGPACPPPATTRSATPTPKPTPTPSPSDTPVAPPPASGTPAARPSDAPSQAPALQPSHPAPTRLSDAPTGQPLGAPTAQPSGTPIAQPSGALATQPSGTPPESPPSVLRRFVEEPAAAPLLPAVPKPSATE</sequence>
<gene>
    <name evidence="10" type="ORF">BN4615_P2747</name>
</gene>
<dbReference type="CDD" id="cd14014">
    <property type="entry name" value="STKc_PknB_like"/>
    <property type="match status" value="1"/>
</dbReference>
<dbReference type="PROSITE" id="PS50011">
    <property type="entry name" value="PROTEIN_KINASE_DOM"/>
    <property type="match status" value="1"/>
</dbReference>
<evidence type="ECO:0000256" key="6">
    <source>
        <dbReference type="ARBA" id="ARBA00022840"/>
    </source>
</evidence>
<dbReference type="Gene3D" id="1.10.510.10">
    <property type="entry name" value="Transferase(Phosphotransferase) domain 1"/>
    <property type="match status" value="1"/>
</dbReference>
<keyword evidence="4 7" id="KW-0547">Nucleotide-binding</keyword>
<accession>A0A1M4E338</accession>
<dbReference type="InterPro" id="IPR000719">
    <property type="entry name" value="Prot_kinase_dom"/>
</dbReference>
<feature type="compositionally biased region" description="Basic and acidic residues" evidence="8">
    <location>
        <begin position="494"/>
        <end position="509"/>
    </location>
</feature>
<dbReference type="EMBL" id="LT559118">
    <property type="protein sequence ID" value="SBO93233.1"/>
    <property type="molecule type" value="Genomic_DNA"/>
</dbReference>
<dbReference type="InterPro" id="IPR017441">
    <property type="entry name" value="Protein_kinase_ATP_BS"/>
</dbReference>
<keyword evidence="5 10" id="KW-0418">Kinase</keyword>
<evidence type="ECO:0000313" key="10">
    <source>
        <dbReference type="EMBL" id="SBO93233.1"/>
    </source>
</evidence>
<dbReference type="InterPro" id="IPR011009">
    <property type="entry name" value="Kinase-like_dom_sf"/>
</dbReference>
<dbReference type="SUPFAM" id="SSF56112">
    <property type="entry name" value="Protein kinase-like (PK-like)"/>
    <property type="match status" value="1"/>
</dbReference>